<accession>A0AAU9ESQ0</accession>
<dbReference type="AlphaFoldDB" id="A0AAU9ESQ0"/>
<name>A0AAU9ESQ0_DROMD</name>
<feature type="compositionally biased region" description="Basic and acidic residues" evidence="1">
    <location>
        <begin position="51"/>
        <end position="73"/>
    </location>
</feature>
<dbReference type="EMBL" id="AP029263">
    <property type="protein sequence ID" value="BFF89252.1"/>
    <property type="molecule type" value="Genomic_DNA"/>
</dbReference>
<organism evidence="2 3">
    <name type="scientific">Drosophila madeirensis</name>
    <name type="common">Fruit fly</name>
    <dbReference type="NCBI Taxonomy" id="30013"/>
    <lineage>
        <taxon>Eukaryota</taxon>
        <taxon>Metazoa</taxon>
        <taxon>Ecdysozoa</taxon>
        <taxon>Arthropoda</taxon>
        <taxon>Hexapoda</taxon>
        <taxon>Insecta</taxon>
        <taxon>Pterygota</taxon>
        <taxon>Neoptera</taxon>
        <taxon>Endopterygota</taxon>
        <taxon>Diptera</taxon>
        <taxon>Brachycera</taxon>
        <taxon>Muscomorpha</taxon>
        <taxon>Ephydroidea</taxon>
        <taxon>Drosophilidae</taxon>
        <taxon>Drosophila</taxon>
        <taxon>Sophophora</taxon>
    </lineage>
</organism>
<evidence type="ECO:0000313" key="2">
    <source>
        <dbReference type="EMBL" id="BFF89252.1"/>
    </source>
</evidence>
<evidence type="ECO:0000256" key="1">
    <source>
        <dbReference type="SAM" id="MobiDB-lite"/>
    </source>
</evidence>
<keyword evidence="3" id="KW-1185">Reference proteome</keyword>
<feature type="compositionally biased region" description="Polar residues" evidence="1">
    <location>
        <begin position="86"/>
        <end position="102"/>
    </location>
</feature>
<sequence>MSGAKAKRNPRAGKQKTRQGQATKTGQGQDMGRLTGWQNAGQLSGPKSYKWRPESSREESSGRRQINHSETKQFRSSPQRPKIHKNTNQNRYPNQNRIRIQT</sequence>
<proteinExistence type="predicted"/>
<feature type="region of interest" description="Disordered" evidence="1">
    <location>
        <begin position="1"/>
        <end position="102"/>
    </location>
</feature>
<protein>
    <submittedName>
        <fullName evidence="2">Uncharacterized protein</fullName>
    </submittedName>
</protein>
<dbReference type="Proteomes" id="UP001500889">
    <property type="component" value="Chromosome O"/>
</dbReference>
<reference evidence="2 3" key="1">
    <citation type="submission" date="2024-02" db="EMBL/GenBank/DDBJ databases">
        <title>A chromosome-level genome assembly of Drosophila madeirensis, a fruit fly species endemic to Madeira island.</title>
        <authorList>
            <person name="Tomihara K."/>
            <person name="Llopart A."/>
            <person name="Yamamoto D."/>
        </authorList>
    </citation>
    <scope>NUCLEOTIDE SEQUENCE [LARGE SCALE GENOMIC DNA]</scope>
    <source>
        <strain evidence="2 3">RF1</strain>
    </source>
</reference>
<evidence type="ECO:0000313" key="3">
    <source>
        <dbReference type="Proteomes" id="UP001500889"/>
    </source>
</evidence>
<feature type="compositionally biased region" description="Polar residues" evidence="1">
    <location>
        <begin position="18"/>
        <end position="28"/>
    </location>
</feature>
<feature type="compositionally biased region" description="Basic residues" evidence="1">
    <location>
        <begin position="1"/>
        <end position="17"/>
    </location>
</feature>
<gene>
    <name evidence="2" type="ORF">DMAD_08046</name>
</gene>